<dbReference type="KEGG" id="ima:PO878_16375"/>
<dbReference type="RefSeq" id="WP_272735602.1">
    <property type="nucleotide sequence ID" value="NZ_CP116942.1"/>
</dbReference>
<protein>
    <submittedName>
        <fullName evidence="1">Uncharacterized protein</fullName>
    </submittedName>
</protein>
<gene>
    <name evidence="1" type="ORF">PO878_16375</name>
</gene>
<dbReference type="AlphaFoldDB" id="A0AAE9YBP5"/>
<name>A0AAE9YBP5_9ACTN</name>
<evidence type="ECO:0000313" key="1">
    <source>
        <dbReference type="EMBL" id="WCO66077.1"/>
    </source>
</evidence>
<proteinExistence type="predicted"/>
<evidence type="ECO:0000313" key="2">
    <source>
        <dbReference type="Proteomes" id="UP001216390"/>
    </source>
</evidence>
<keyword evidence="2" id="KW-1185">Reference proteome</keyword>
<dbReference type="Proteomes" id="UP001216390">
    <property type="component" value="Chromosome"/>
</dbReference>
<dbReference type="EMBL" id="CP116942">
    <property type="protein sequence ID" value="WCO66077.1"/>
    <property type="molecule type" value="Genomic_DNA"/>
</dbReference>
<accession>A0AAE9YBP5</accession>
<organism evidence="1 2">
    <name type="scientific">Iamia majanohamensis</name>
    <dbReference type="NCBI Taxonomy" id="467976"/>
    <lineage>
        <taxon>Bacteria</taxon>
        <taxon>Bacillati</taxon>
        <taxon>Actinomycetota</taxon>
        <taxon>Acidimicrobiia</taxon>
        <taxon>Acidimicrobiales</taxon>
        <taxon>Iamiaceae</taxon>
        <taxon>Iamia</taxon>
    </lineage>
</organism>
<sequence length="137" mass="14700">MEVVVGPVSADSTDAYVRFGREVLHAAGPGADVPSDAASAFDAYLDEWEAMASDGGDVTWVGEAEPEVVEYLVYSFFRVAQEVRQAAGDRTVVPEEASSFYRLLVSGLLGALEEEGGSRAEFAAHLREFWPGGLELP</sequence>
<reference evidence="1" key="1">
    <citation type="submission" date="2023-01" db="EMBL/GenBank/DDBJ databases">
        <title>The diversity of Class Acidimicrobiia in South China Sea sediment environments and the proposal of Iamia marina sp. nov., a novel species of the genus Iamia.</title>
        <authorList>
            <person name="He Y."/>
            <person name="Tian X."/>
        </authorList>
    </citation>
    <scope>NUCLEOTIDE SEQUENCE</scope>
    <source>
        <strain evidence="1">DSM 19957</strain>
    </source>
</reference>